<feature type="region of interest" description="Disordered" evidence="1">
    <location>
        <begin position="195"/>
        <end position="229"/>
    </location>
</feature>
<dbReference type="Proteomes" id="UP001165583">
    <property type="component" value="Unassembled WGS sequence"/>
</dbReference>
<dbReference type="RefSeq" id="WP_260043681.1">
    <property type="nucleotide sequence ID" value="NZ_JANZXA010000001.1"/>
</dbReference>
<gene>
    <name evidence="2" type="ORF">NZK81_03035</name>
</gene>
<evidence type="ECO:0000313" key="3">
    <source>
        <dbReference type="Proteomes" id="UP001165583"/>
    </source>
</evidence>
<dbReference type="EMBL" id="JANZXA010000001">
    <property type="protein sequence ID" value="MCT2398515.1"/>
    <property type="molecule type" value="Genomic_DNA"/>
</dbReference>
<reference evidence="2" key="1">
    <citation type="submission" date="2022-09" db="EMBL/GenBank/DDBJ databases">
        <title>Novosphingobium sp. Nov., a polycyclic aromatic hydrocarbon-degrading bacterium isolated form mangrove sediments in HongKong.</title>
        <authorList>
            <person name="Hu Z."/>
        </authorList>
    </citation>
    <scope>NUCLEOTIDE SEQUENCE</scope>
    <source>
        <strain evidence="2">HK4-1</strain>
    </source>
</reference>
<organism evidence="2 3">
    <name type="scientific">Novosphingobium mangrovi</name>
    <name type="common">ex Huang et al. 2023</name>
    <dbReference type="NCBI Taxonomy" id="2976432"/>
    <lineage>
        <taxon>Bacteria</taxon>
        <taxon>Pseudomonadati</taxon>
        <taxon>Pseudomonadota</taxon>
        <taxon>Alphaproteobacteria</taxon>
        <taxon>Sphingomonadales</taxon>
        <taxon>Sphingomonadaceae</taxon>
        <taxon>Novosphingobium</taxon>
    </lineage>
</organism>
<name>A0ABT2I139_9SPHN</name>
<comment type="caution">
    <text evidence="2">The sequence shown here is derived from an EMBL/GenBank/DDBJ whole genome shotgun (WGS) entry which is preliminary data.</text>
</comment>
<evidence type="ECO:0000313" key="2">
    <source>
        <dbReference type="EMBL" id="MCT2398515.1"/>
    </source>
</evidence>
<protein>
    <submittedName>
        <fullName evidence="2">Uncharacterized protein</fullName>
    </submittedName>
</protein>
<keyword evidence="3" id="KW-1185">Reference proteome</keyword>
<sequence>MGARARPWERTGAIDVELLAQWAYGVQMVDRFEAAGLHRVEAMAAGLEPSSLSADGVGQLMQIEHLGCRIDRGGVQITDNVHPAAYAVAGALREIANGDRVRFHALAGTRPAQWQPPERKVRAAIWIKEGTEAMVEYEGPGRKGGYCQVIYTWDARREAWGREQYTVWWEALGQLAYRLSTYAFGFIVTGPAAPASPWHPKSEAGRPISLDESVEAGGPPNGSSQSPRR</sequence>
<accession>A0ABT2I139</accession>
<evidence type="ECO:0000256" key="1">
    <source>
        <dbReference type="SAM" id="MobiDB-lite"/>
    </source>
</evidence>
<proteinExistence type="predicted"/>